<proteinExistence type="predicted"/>
<accession>A0AAE1NSS0</accession>
<protein>
    <submittedName>
        <fullName evidence="2">Uncharacterized protein</fullName>
    </submittedName>
</protein>
<dbReference type="Proteomes" id="UP001292094">
    <property type="component" value="Unassembled WGS sequence"/>
</dbReference>
<comment type="caution">
    <text evidence="2">The sequence shown here is derived from an EMBL/GenBank/DDBJ whole genome shotgun (WGS) entry which is preliminary data.</text>
</comment>
<name>A0AAE1NSS0_9EUCA</name>
<evidence type="ECO:0000313" key="3">
    <source>
        <dbReference type="Proteomes" id="UP001292094"/>
    </source>
</evidence>
<dbReference type="EMBL" id="JAWZYT010004061">
    <property type="protein sequence ID" value="KAK4295528.1"/>
    <property type="molecule type" value="Genomic_DNA"/>
</dbReference>
<reference evidence="2" key="1">
    <citation type="submission" date="2023-11" db="EMBL/GenBank/DDBJ databases">
        <title>Genome assemblies of two species of porcelain crab, Petrolisthes cinctipes and Petrolisthes manimaculis (Anomura: Porcellanidae).</title>
        <authorList>
            <person name="Angst P."/>
        </authorList>
    </citation>
    <scope>NUCLEOTIDE SEQUENCE</scope>
    <source>
        <strain evidence="2">PB745_02</strain>
        <tissue evidence="2">Gill</tissue>
    </source>
</reference>
<feature type="region of interest" description="Disordered" evidence="1">
    <location>
        <begin position="15"/>
        <end position="36"/>
    </location>
</feature>
<organism evidence="2 3">
    <name type="scientific">Petrolisthes manimaculis</name>
    <dbReference type="NCBI Taxonomy" id="1843537"/>
    <lineage>
        <taxon>Eukaryota</taxon>
        <taxon>Metazoa</taxon>
        <taxon>Ecdysozoa</taxon>
        <taxon>Arthropoda</taxon>
        <taxon>Crustacea</taxon>
        <taxon>Multicrustacea</taxon>
        <taxon>Malacostraca</taxon>
        <taxon>Eumalacostraca</taxon>
        <taxon>Eucarida</taxon>
        <taxon>Decapoda</taxon>
        <taxon>Pleocyemata</taxon>
        <taxon>Anomura</taxon>
        <taxon>Galatheoidea</taxon>
        <taxon>Porcellanidae</taxon>
        <taxon>Petrolisthes</taxon>
    </lineage>
</organism>
<dbReference type="AlphaFoldDB" id="A0AAE1NSS0"/>
<evidence type="ECO:0000256" key="1">
    <source>
        <dbReference type="SAM" id="MobiDB-lite"/>
    </source>
</evidence>
<keyword evidence="3" id="KW-1185">Reference proteome</keyword>
<evidence type="ECO:0000313" key="2">
    <source>
        <dbReference type="EMBL" id="KAK4295528.1"/>
    </source>
</evidence>
<gene>
    <name evidence="2" type="ORF">Pmani_031917</name>
</gene>
<sequence>MYVFIIKVGDGEIHEHSEAAATTSDEAEHARRRRDSPRWRTHDCTTLDCKCANSGSIDWSEKRSVYLEAVEVEDGVSIFREGIAACVMAHVIAVSE</sequence>